<keyword evidence="2" id="KW-1185">Reference proteome</keyword>
<evidence type="ECO:0008006" key="3">
    <source>
        <dbReference type="Google" id="ProtNLM"/>
    </source>
</evidence>
<dbReference type="SUPFAM" id="SSF88723">
    <property type="entry name" value="PIN domain-like"/>
    <property type="match status" value="1"/>
</dbReference>
<sequence length="171" mass="19976">MRVIINDANILIDLVQLDLMNEFIKLEMELKTTDFVYEELNEEQKNIIDYYKDSGDIEIIETNDIEDYNRILNILKHSSGLSFEDCSVWHYAEKLQGILLSGDARLRKQALANGISVRGILYVFDQLLLTNLITFDLAINKLEQLYEFNPRLPINAKNERLLRWKSGKHVN</sequence>
<reference evidence="1 2" key="1">
    <citation type="submission" date="2017-07" db="EMBL/GenBank/DDBJ databases">
        <title>Flavobacterium cyanobacteriorum sp. nov., isolated from cyanobacterial aggregates in a eutrophic lake.</title>
        <authorList>
            <person name="Cai H."/>
        </authorList>
    </citation>
    <scope>NUCLEOTIDE SEQUENCE [LARGE SCALE GENOMIC DNA]</scope>
    <source>
        <strain evidence="1 2">TH167</strain>
    </source>
</reference>
<gene>
    <name evidence="1" type="ORF">CHX27_02375</name>
</gene>
<dbReference type="AlphaFoldDB" id="A0A256A3N9"/>
<comment type="caution">
    <text evidence="1">The sequence shown here is derived from an EMBL/GenBank/DDBJ whole genome shotgun (WGS) entry which is preliminary data.</text>
</comment>
<proteinExistence type="predicted"/>
<dbReference type="Pfam" id="PF11848">
    <property type="entry name" value="DUF3368"/>
    <property type="match status" value="1"/>
</dbReference>
<accession>A0A256A3N9</accession>
<dbReference type="InterPro" id="IPR029060">
    <property type="entry name" value="PIN-like_dom_sf"/>
</dbReference>
<name>A0A256A3N9_9FLAO</name>
<organism evidence="1 2">
    <name type="scientific">Flavobacterium aurantiibacter</name>
    <dbReference type="NCBI Taxonomy" id="2023067"/>
    <lineage>
        <taxon>Bacteria</taxon>
        <taxon>Pseudomonadati</taxon>
        <taxon>Bacteroidota</taxon>
        <taxon>Flavobacteriia</taxon>
        <taxon>Flavobacteriales</taxon>
        <taxon>Flavobacteriaceae</taxon>
        <taxon>Flavobacterium</taxon>
    </lineage>
</organism>
<dbReference type="InterPro" id="IPR021799">
    <property type="entry name" value="PIN-like_prokaryotic"/>
</dbReference>
<dbReference type="Gene3D" id="3.40.50.1010">
    <property type="entry name" value="5'-nuclease"/>
    <property type="match status" value="1"/>
</dbReference>
<dbReference type="EMBL" id="NOXX01000129">
    <property type="protein sequence ID" value="OYQ48249.1"/>
    <property type="molecule type" value="Genomic_DNA"/>
</dbReference>
<protein>
    <recommendedName>
        <fullName evidence="3">PIN domain-containing protein</fullName>
    </recommendedName>
</protein>
<dbReference type="OrthoDB" id="9810852at2"/>
<dbReference type="Proteomes" id="UP000216035">
    <property type="component" value="Unassembled WGS sequence"/>
</dbReference>
<evidence type="ECO:0000313" key="1">
    <source>
        <dbReference type="EMBL" id="OYQ48249.1"/>
    </source>
</evidence>
<evidence type="ECO:0000313" key="2">
    <source>
        <dbReference type="Proteomes" id="UP000216035"/>
    </source>
</evidence>